<evidence type="ECO:0000313" key="7">
    <source>
        <dbReference type="Proteomes" id="UP000013827"/>
    </source>
</evidence>
<dbReference type="Proteomes" id="UP000013827">
    <property type="component" value="Unassembled WGS sequence"/>
</dbReference>
<sequence>MLTIDASVHGSSGSLVRFIPPVLFLSLPIWVCAFSSWPGPPLALALAVVAVLPRLLWQPSQPAEGARFLVASALYQNFVYPCFFGSPILLAVACWLRPLALWLLFARVLSRPDLRSGMPWEDFAKHDWGIVALRRFLRLRLHVSEELRSRPALLYDALPGRPVFTLAASVLFALPLVRELCLWTRCIDASKRVIPGGEAEQMLTRTGVEEVLLARRAGFVKLALSRGSAAPPPVCGARRVSEDASPTCVPSGAALVPCYAFGTVDLYSVSGSQHGANSQGLLWTVHKRLGVALPRYSGSCGFLPKRGEAAPRAPTPAEHTATAPHPSLLEVHASSPAGRCDLVFGAPIEAQCATPGEPSESEALFEEHKGRLGYGDRELRVA</sequence>
<reference evidence="6" key="2">
    <citation type="submission" date="2024-10" db="UniProtKB">
        <authorList>
            <consortium name="EnsemblProtists"/>
        </authorList>
    </citation>
    <scope>IDENTIFICATION</scope>
</reference>
<dbReference type="HOGENOM" id="CLU_724487_0_0_1"/>
<dbReference type="GO" id="GO:0005789">
    <property type="term" value="C:endoplasmic reticulum membrane"/>
    <property type="evidence" value="ECO:0007669"/>
    <property type="project" value="TreeGrafter"/>
</dbReference>
<accession>A0A0D3IFX2</accession>
<protein>
    <recommendedName>
        <fullName evidence="3">diacylglycerol O-acyltransferase</fullName>
        <ecNumber evidence="3">2.3.1.20</ecNumber>
    </recommendedName>
</protein>
<dbReference type="KEGG" id="ehx:EMIHUDRAFT_459866"/>
<evidence type="ECO:0000256" key="1">
    <source>
        <dbReference type="ARBA" id="ARBA00004771"/>
    </source>
</evidence>
<dbReference type="GeneID" id="17256312"/>
<feature type="transmembrane region" description="Helical" evidence="5">
    <location>
        <begin position="41"/>
        <end position="58"/>
    </location>
</feature>
<evidence type="ECO:0000256" key="2">
    <source>
        <dbReference type="ARBA" id="ARBA00005189"/>
    </source>
</evidence>
<dbReference type="GO" id="GO:0006071">
    <property type="term" value="P:glycerol metabolic process"/>
    <property type="evidence" value="ECO:0007669"/>
    <property type="project" value="UniProtKB-KW"/>
</dbReference>
<dbReference type="GO" id="GO:0019432">
    <property type="term" value="P:triglyceride biosynthetic process"/>
    <property type="evidence" value="ECO:0007669"/>
    <property type="project" value="TreeGrafter"/>
</dbReference>
<feature type="transmembrane region" description="Helical" evidence="5">
    <location>
        <begin position="15"/>
        <end position="34"/>
    </location>
</feature>
<dbReference type="AlphaFoldDB" id="A0A0D3IFX2"/>
<evidence type="ECO:0000256" key="5">
    <source>
        <dbReference type="SAM" id="Phobius"/>
    </source>
</evidence>
<keyword evidence="4" id="KW-0319">Glycerol metabolism</keyword>
<evidence type="ECO:0000256" key="3">
    <source>
        <dbReference type="ARBA" id="ARBA00013244"/>
    </source>
</evidence>
<reference evidence="7" key="1">
    <citation type="journal article" date="2013" name="Nature">
        <title>Pan genome of the phytoplankton Emiliania underpins its global distribution.</title>
        <authorList>
            <person name="Read B.A."/>
            <person name="Kegel J."/>
            <person name="Klute M.J."/>
            <person name="Kuo A."/>
            <person name="Lefebvre S.C."/>
            <person name="Maumus F."/>
            <person name="Mayer C."/>
            <person name="Miller J."/>
            <person name="Monier A."/>
            <person name="Salamov A."/>
            <person name="Young J."/>
            <person name="Aguilar M."/>
            <person name="Claverie J.M."/>
            <person name="Frickenhaus S."/>
            <person name="Gonzalez K."/>
            <person name="Herman E.K."/>
            <person name="Lin Y.C."/>
            <person name="Napier J."/>
            <person name="Ogata H."/>
            <person name="Sarno A.F."/>
            <person name="Shmutz J."/>
            <person name="Schroeder D."/>
            <person name="de Vargas C."/>
            <person name="Verret F."/>
            <person name="von Dassow P."/>
            <person name="Valentin K."/>
            <person name="Van de Peer Y."/>
            <person name="Wheeler G."/>
            <person name="Dacks J.B."/>
            <person name="Delwiche C.F."/>
            <person name="Dyhrman S.T."/>
            <person name="Glockner G."/>
            <person name="John U."/>
            <person name="Richards T."/>
            <person name="Worden A.Z."/>
            <person name="Zhang X."/>
            <person name="Grigoriev I.V."/>
            <person name="Allen A.E."/>
            <person name="Bidle K."/>
            <person name="Borodovsky M."/>
            <person name="Bowler C."/>
            <person name="Brownlee C."/>
            <person name="Cock J.M."/>
            <person name="Elias M."/>
            <person name="Gladyshev V.N."/>
            <person name="Groth M."/>
            <person name="Guda C."/>
            <person name="Hadaegh A."/>
            <person name="Iglesias-Rodriguez M.D."/>
            <person name="Jenkins J."/>
            <person name="Jones B.M."/>
            <person name="Lawson T."/>
            <person name="Leese F."/>
            <person name="Lindquist E."/>
            <person name="Lobanov A."/>
            <person name="Lomsadze A."/>
            <person name="Malik S.B."/>
            <person name="Marsh M.E."/>
            <person name="Mackinder L."/>
            <person name="Mock T."/>
            <person name="Mueller-Roeber B."/>
            <person name="Pagarete A."/>
            <person name="Parker M."/>
            <person name="Probert I."/>
            <person name="Quesneville H."/>
            <person name="Raines C."/>
            <person name="Rensing S.A."/>
            <person name="Riano-Pachon D.M."/>
            <person name="Richier S."/>
            <person name="Rokitta S."/>
            <person name="Shiraiwa Y."/>
            <person name="Soanes D.M."/>
            <person name="van der Giezen M."/>
            <person name="Wahlund T.M."/>
            <person name="Williams B."/>
            <person name="Wilson W."/>
            <person name="Wolfe G."/>
            <person name="Wurch L.L."/>
        </authorList>
    </citation>
    <scope>NUCLEOTIDE SEQUENCE</scope>
</reference>
<keyword evidence="5" id="KW-1133">Transmembrane helix</keyword>
<evidence type="ECO:0000256" key="4">
    <source>
        <dbReference type="ARBA" id="ARBA00022798"/>
    </source>
</evidence>
<dbReference type="PaxDb" id="2903-EOD10157"/>
<name>A0A0D3IFX2_EMIH1</name>
<organism evidence="6 7">
    <name type="scientific">Emiliania huxleyi (strain CCMP1516)</name>
    <dbReference type="NCBI Taxonomy" id="280463"/>
    <lineage>
        <taxon>Eukaryota</taxon>
        <taxon>Haptista</taxon>
        <taxon>Haptophyta</taxon>
        <taxon>Prymnesiophyceae</taxon>
        <taxon>Isochrysidales</taxon>
        <taxon>Noelaerhabdaceae</taxon>
        <taxon>Emiliania</taxon>
    </lineage>
</organism>
<evidence type="ECO:0000313" key="6">
    <source>
        <dbReference type="EnsemblProtists" id="EOD10157"/>
    </source>
</evidence>
<keyword evidence="5" id="KW-0812">Transmembrane</keyword>
<proteinExistence type="predicted"/>
<dbReference type="EnsemblProtists" id="EOD10157">
    <property type="protein sequence ID" value="EOD10157"/>
    <property type="gene ID" value="EMIHUDRAFT_459866"/>
</dbReference>
<feature type="transmembrane region" description="Helical" evidence="5">
    <location>
        <begin position="78"/>
        <end position="105"/>
    </location>
</feature>
<comment type="pathway">
    <text evidence="2">Lipid metabolism.</text>
</comment>
<dbReference type="PANTHER" id="PTHR12317:SF0">
    <property type="entry name" value="ACYLTRANSFERASE"/>
    <property type="match status" value="1"/>
</dbReference>
<dbReference type="PANTHER" id="PTHR12317">
    <property type="entry name" value="DIACYLGLYCEROL O-ACYLTRANSFERASE"/>
    <property type="match status" value="1"/>
</dbReference>
<comment type="pathway">
    <text evidence="1">Glycerolipid metabolism; triacylglycerol biosynthesis.</text>
</comment>
<keyword evidence="5" id="KW-0472">Membrane</keyword>
<dbReference type="EC" id="2.3.1.20" evidence="3"/>
<dbReference type="RefSeq" id="XP_005762586.1">
    <property type="nucleotide sequence ID" value="XM_005762529.1"/>
</dbReference>
<keyword evidence="7" id="KW-1185">Reference proteome</keyword>
<dbReference type="GO" id="GO:0004144">
    <property type="term" value="F:diacylglycerol O-acyltransferase activity"/>
    <property type="evidence" value="ECO:0007669"/>
    <property type="project" value="UniProtKB-EC"/>
</dbReference>